<keyword evidence="3" id="KW-1185">Reference proteome</keyword>
<feature type="region of interest" description="Disordered" evidence="1">
    <location>
        <begin position="1"/>
        <end position="33"/>
    </location>
</feature>
<organism evidence="2 3">
    <name type="scientific">Eucalyptus globulus</name>
    <name type="common">Tasmanian blue gum</name>
    <dbReference type="NCBI Taxonomy" id="34317"/>
    <lineage>
        <taxon>Eukaryota</taxon>
        <taxon>Viridiplantae</taxon>
        <taxon>Streptophyta</taxon>
        <taxon>Embryophyta</taxon>
        <taxon>Tracheophyta</taxon>
        <taxon>Spermatophyta</taxon>
        <taxon>Magnoliopsida</taxon>
        <taxon>eudicotyledons</taxon>
        <taxon>Gunneridae</taxon>
        <taxon>Pentapetalae</taxon>
        <taxon>rosids</taxon>
        <taxon>malvids</taxon>
        <taxon>Myrtales</taxon>
        <taxon>Myrtaceae</taxon>
        <taxon>Myrtoideae</taxon>
        <taxon>Eucalypteae</taxon>
        <taxon>Eucalyptus</taxon>
    </lineage>
</organism>
<dbReference type="AlphaFoldDB" id="A0ABD3IW68"/>
<proteinExistence type="predicted"/>
<dbReference type="Proteomes" id="UP001634007">
    <property type="component" value="Unassembled WGS sequence"/>
</dbReference>
<gene>
    <name evidence="2" type="ORF">ACJRO7_004032</name>
</gene>
<feature type="compositionally biased region" description="Pro residues" evidence="1">
    <location>
        <begin position="108"/>
        <end position="120"/>
    </location>
</feature>
<dbReference type="PANTHER" id="PTHR34130:SF8">
    <property type="entry name" value="TRANSMEMBRANE PROTEIN"/>
    <property type="match status" value="1"/>
</dbReference>
<feature type="compositionally biased region" description="Basic residues" evidence="1">
    <location>
        <begin position="138"/>
        <end position="147"/>
    </location>
</feature>
<dbReference type="PANTHER" id="PTHR34130">
    <property type="entry name" value="OS08G0243800 PROTEIN"/>
    <property type="match status" value="1"/>
</dbReference>
<evidence type="ECO:0000313" key="3">
    <source>
        <dbReference type="Proteomes" id="UP001634007"/>
    </source>
</evidence>
<reference evidence="2 3" key="1">
    <citation type="submission" date="2024-11" db="EMBL/GenBank/DDBJ databases">
        <title>Chromosome-level genome assembly of Eucalyptus globulus Labill. provides insights into its genome evolution.</title>
        <authorList>
            <person name="Li X."/>
        </authorList>
    </citation>
    <scope>NUCLEOTIDE SEQUENCE [LARGE SCALE GENOMIC DNA]</scope>
    <source>
        <strain evidence="2">CL2024</strain>
        <tissue evidence="2">Fresh tender leaves</tissue>
    </source>
</reference>
<sequence>MTTAADLVQAPPRKEELVDADSAQVPNNYDDGDDDALSLCNLSLHCDAADLPFADHVPPTSSCSSSSSSSDHDDFFEFSLNGGSGSSSDLCSDDRSIVFCGKFIPRRGSPPHPPPPPPTAPEKKRSSLQTGGGSPKSTSRRTRSPTVRRRKCRWYLMAFGLARFPTEMALGEMRTRQSRNVEKRKSCNGGSEIVRNGDCGDETKGRGLFGLLKALGSGRRRRADALVKASLGCVPRVSGFGQD</sequence>
<name>A0ABD3IW68_EUCGL</name>
<feature type="region of interest" description="Disordered" evidence="1">
    <location>
        <begin position="102"/>
        <end position="147"/>
    </location>
</feature>
<protein>
    <submittedName>
        <fullName evidence="2">Uncharacterized protein</fullName>
    </submittedName>
</protein>
<evidence type="ECO:0000256" key="1">
    <source>
        <dbReference type="SAM" id="MobiDB-lite"/>
    </source>
</evidence>
<accession>A0ABD3IW68</accession>
<dbReference type="EMBL" id="JBJKBG010000010">
    <property type="protein sequence ID" value="KAL3719022.1"/>
    <property type="molecule type" value="Genomic_DNA"/>
</dbReference>
<evidence type="ECO:0000313" key="2">
    <source>
        <dbReference type="EMBL" id="KAL3719022.1"/>
    </source>
</evidence>
<comment type="caution">
    <text evidence="2">The sequence shown here is derived from an EMBL/GenBank/DDBJ whole genome shotgun (WGS) entry which is preliminary data.</text>
</comment>